<comment type="subcellular location">
    <subcellularLocation>
        <location evidence="2">Mitochondrion membrane</location>
    </subcellularLocation>
</comment>
<keyword evidence="7" id="KW-0496">Mitochondrion</keyword>
<dbReference type="EMBL" id="ML979138">
    <property type="protein sequence ID" value="KAF1914039.1"/>
    <property type="molecule type" value="Genomic_DNA"/>
</dbReference>
<name>A0A6A5QF86_AMPQU</name>
<reference evidence="11" key="1">
    <citation type="journal article" date="2020" name="Stud. Mycol.">
        <title>101 Dothideomycetes genomes: a test case for predicting lifestyles and emergence of pathogens.</title>
        <authorList>
            <person name="Haridas S."/>
            <person name="Albert R."/>
            <person name="Binder M."/>
            <person name="Bloem J."/>
            <person name="Labutti K."/>
            <person name="Salamov A."/>
            <person name="Andreopoulos B."/>
            <person name="Baker S."/>
            <person name="Barry K."/>
            <person name="Bills G."/>
            <person name="Bluhm B."/>
            <person name="Cannon C."/>
            <person name="Castanera R."/>
            <person name="Culley D."/>
            <person name="Daum C."/>
            <person name="Ezra D."/>
            <person name="Gonzalez J."/>
            <person name="Henrissat B."/>
            <person name="Kuo A."/>
            <person name="Liang C."/>
            <person name="Lipzen A."/>
            <person name="Lutzoni F."/>
            <person name="Magnuson J."/>
            <person name="Mondo S."/>
            <person name="Nolan M."/>
            <person name="Ohm R."/>
            <person name="Pangilinan J."/>
            <person name="Park H.-J."/>
            <person name="Ramirez L."/>
            <person name="Alfaro M."/>
            <person name="Sun H."/>
            <person name="Tritt A."/>
            <person name="Yoshinaga Y."/>
            <person name="Zwiers L.-H."/>
            <person name="Turgeon B."/>
            <person name="Goodwin S."/>
            <person name="Spatafora J."/>
            <person name="Crous P."/>
            <person name="Grigoriev I."/>
        </authorList>
    </citation>
    <scope>NUCLEOTIDE SEQUENCE</scope>
    <source>
        <strain evidence="11">HMLAC05119</strain>
    </source>
</reference>
<evidence type="ECO:0000313" key="11">
    <source>
        <dbReference type="EMBL" id="KAF1914039.1"/>
    </source>
</evidence>
<evidence type="ECO:0000259" key="10">
    <source>
        <dbReference type="PROSITE" id="PS51503"/>
    </source>
</evidence>
<evidence type="ECO:0000256" key="7">
    <source>
        <dbReference type="ARBA" id="ARBA00023128"/>
    </source>
</evidence>
<sequence length="167" mass="19667">MAGKGPPNSTALPSSFDENIDFYDENTISKLWRRFREEPLIPLGCGLTVWAIVGATRSMRKGDHRMTNLYFRRRLYAQSFTIAVLVAGNFYWQKDRMKRKDYKKMKAEKERKEQRERWLRELEMRDEEDNAWKARLVKKTRGASEDAQGVTELVAEKTKELKDQTLA</sequence>
<comment type="similarity">
    <text evidence="3">Belongs to the RCF1 family.</text>
</comment>
<evidence type="ECO:0000256" key="5">
    <source>
        <dbReference type="ARBA" id="ARBA00022692"/>
    </source>
</evidence>
<evidence type="ECO:0000313" key="12">
    <source>
        <dbReference type="Proteomes" id="UP000800096"/>
    </source>
</evidence>
<comment type="function">
    <text evidence="1">Cytochrome c oxidase subunit which plays a role in assembly of respiratory supercomplexes.</text>
</comment>
<dbReference type="GO" id="GO:0031966">
    <property type="term" value="C:mitochondrial membrane"/>
    <property type="evidence" value="ECO:0007669"/>
    <property type="project" value="UniProtKB-SubCell"/>
</dbReference>
<evidence type="ECO:0000256" key="9">
    <source>
        <dbReference type="SAM" id="Phobius"/>
    </source>
</evidence>
<keyword evidence="12" id="KW-1185">Reference proteome</keyword>
<keyword evidence="5 9" id="KW-0812">Transmembrane</keyword>
<feature type="transmembrane region" description="Helical" evidence="9">
    <location>
        <begin position="75"/>
        <end position="92"/>
    </location>
</feature>
<feature type="non-terminal residue" evidence="11">
    <location>
        <position position="167"/>
    </location>
</feature>
<keyword evidence="8 9" id="KW-0472">Membrane</keyword>
<feature type="domain" description="HIG1" evidence="10">
    <location>
        <begin position="12"/>
        <end position="103"/>
    </location>
</feature>
<comment type="subunit">
    <text evidence="4">Associates with the respiratory chain complex III/complex IV supercomplex.</text>
</comment>
<evidence type="ECO:0000256" key="6">
    <source>
        <dbReference type="ARBA" id="ARBA00022989"/>
    </source>
</evidence>
<dbReference type="AlphaFoldDB" id="A0A6A5QF86"/>
<gene>
    <name evidence="11" type="ORF">BDU57DRAFT_521194</name>
</gene>
<dbReference type="GO" id="GO:0097250">
    <property type="term" value="P:mitochondrial respirasome assembly"/>
    <property type="evidence" value="ECO:0007669"/>
    <property type="project" value="TreeGrafter"/>
</dbReference>
<evidence type="ECO:0000256" key="2">
    <source>
        <dbReference type="ARBA" id="ARBA00004325"/>
    </source>
</evidence>
<organism evidence="11 12">
    <name type="scientific">Ampelomyces quisqualis</name>
    <name type="common">Powdery mildew agent</name>
    <dbReference type="NCBI Taxonomy" id="50730"/>
    <lineage>
        <taxon>Eukaryota</taxon>
        <taxon>Fungi</taxon>
        <taxon>Dikarya</taxon>
        <taxon>Ascomycota</taxon>
        <taxon>Pezizomycotina</taxon>
        <taxon>Dothideomycetes</taxon>
        <taxon>Pleosporomycetidae</taxon>
        <taxon>Pleosporales</taxon>
        <taxon>Pleosporineae</taxon>
        <taxon>Phaeosphaeriaceae</taxon>
        <taxon>Ampelomyces</taxon>
    </lineage>
</organism>
<dbReference type="PANTHER" id="PTHR12297:SF3">
    <property type="entry name" value="HIG1 DOMAIN FAMILY MEMBER 1A"/>
    <property type="match status" value="1"/>
</dbReference>
<dbReference type="Gene3D" id="6.10.140.1320">
    <property type="match status" value="1"/>
</dbReference>
<evidence type="ECO:0000256" key="4">
    <source>
        <dbReference type="ARBA" id="ARBA00011565"/>
    </source>
</evidence>
<accession>A0A6A5QF86</accession>
<dbReference type="PANTHER" id="PTHR12297">
    <property type="entry name" value="HYPOXIA-INDUCBILE GENE 1 HIG1 -RELATED"/>
    <property type="match status" value="1"/>
</dbReference>
<dbReference type="OrthoDB" id="6604018at2759"/>
<dbReference type="Pfam" id="PF04588">
    <property type="entry name" value="HIG_1_N"/>
    <property type="match status" value="1"/>
</dbReference>
<dbReference type="InterPro" id="IPR007667">
    <property type="entry name" value="Hypoxia_induced_domain"/>
</dbReference>
<protein>
    <submittedName>
        <fullName evidence="11">Hypoxia induced protein conserved region-domain-containing protein</fullName>
    </submittedName>
</protein>
<evidence type="ECO:0000256" key="1">
    <source>
        <dbReference type="ARBA" id="ARBA00002584"/>
    </source>
</evidence>
<keyword evidence="6 9" id="KW-1133">Transmembrane helix</keyword>
<proteinExistence type="inferred from homology"/>
<evidence type="ECO:0000256" key="3">
    <source>
        <dbReference type="ARBA" id="ARBA00009366"/>
    </source>
</evidence>
<dbReference type="InterPro" id="IPR050355">
    <property type="entry name" value="RCF1"/>
</dbReference>
<evidence type="ECO:0000256" key="8">
    <source>
        <dbReference type="ARBA" id="ARBA00023136"/>
    </source>
</evidence>
<dbReference type="Proteomes" id="UP000800096">
    <property type="component" value="Unassembled WGS sequence"/>
</dbReference>
<dbReference type="PROSITE" id="PS51503">
    <property type="entry name" value="HIG1"/>
    <property type="match status" value="1"/>
</dbReference>